<protein>
    <submittedName>
        <fullName evidence="6">Cell wall-associated NlpC family hydrolase</fullName>
    </submittedName>
</protein>
<evidence type="ECO:0000256" key="4">
    <source>
        <dbReference type="ARBA" id="ARBA00022807"/>
    </source>
</evidence>
<dbReference type="Gene3D" id="3.90.1720.10">
    <property type="entry name" value="endopeptidase domain like (from Nostoc punctiforme)"/>
    <property type="match status" value="1"/>
</dbReference>
<dbReference type="EMBL" id="JACCBB010000001">
    <property type="protein sequence ID" value="NYD21409.1"/>
    <property type="molecule type" value="Genomic_DNA"/>
</dbReference>
<dbReference type="Pfam" id="PF00877">
    <property type="entry name" value="NLPC_P60"/>
    <property type="match status" value="1"/>
</dbReference>
<keyword evidence="3 6" id="KW-0378">Hydrolase</keyword>
<dbReference type="GO" id="GO:0008234">
    <property type="term" value="F:cysteine-type peptidase activity"/>
    <property type="evidence" value="ECO:0007669"/>
    <property type="project" value="UniProtKB-KW"/>
</dbReference>
<dbReference type="PANTHER" id="PTHR47053">
    <property type="entry name" value="MUREIN DD-ENDOPEPTIDASE MEPH-RELATED"/>
    <property type="match status" value="1"/>
</dbReference>
<organism evidence="6 7">
    <name type="scientific">Kineococcus aurantiacus</name>
    <dbReference type="NCBI Taxonomy" id="37633"/>
    <lineage>
        <taxon>Bacteria</taxon>
        <taxon>Bacillati</taxon>
        <taxon>Actinomycetota</taxon>
        <taxon>Actinomycetes</taxon>
        <taxon>Kineosporiales</taxon>
        <taxon>Kineosporiaceae</taxon>
        <taxon>Kineococcus</taxon>
    </lineage>
</organism>
<evidence type="ECO:0000259" key="5">
    <source>
        <dbReference type="PROSITE" id="PS51935"/>
    </source>
</evidence>
<keyword evidence="4" id="KW-0788">Thiol protease</keyword>
<keyword evidence="2" id="KW-0645">Protease</keyword>
<accession>A0A7Y9ATF8</accession>
<name>A0A7Y9ATF8_9ACTN</name>
<feature type="domain" description="NlpC/P60" evidence="5">
    <location>
        <begin position="175"/>
        <end position="295"/>
    </location>
</feature>
<proteinExistence type="inferred from homology"/>
<comment type="caution">
    <text evidence="6">The sequence shown here is derived from an EMBL/GenBank/DDBJ whole genome shotgun (WGS) entry which is preliminary data.</text>
</comment>
<dbReference type="Proteomes" id="UP000521922">
    <property type="component" value="Unassembled WGS sequence"/>
</dbReference>
<keyword evidence="7" id="KW-1185">Reference proteome</keyword>
<evidence type="ECO:0000313" key="6">
    <source>
        <dbReference type="EMBL" id="NYD21409.1"/>
    </source>
</evidence>
<dbReference type="PROSITE" id="PS51935">
    <property type="entry name" value="NLPC_P60"/>
    <property type="match status" value="1"/>
</dbReference>
<gene>
    <name evidence="6" type="ORF">BJ968_000949</name>
</gene>
<dbReference type="GO" id="GO:0006508">
    <property type="term" value="P:proteolysis"/>
    <property type="evidence" value="ECO:0007669"/>
    <property type="project" value="UniProtKB-KW"/>
</dbReference>
<dbReference type="RefSeq" id="WP_179749687.1">
    <property type="nucleotide sequence ID" value="NZ_BAAAGN010000006.1"/>
</dbReference>
<dbReference type="PANTHER" id="PTHR47053:SF1">
    <property type="entry name" value="MUREIN DD-ENDOPEPTIDASE MEPH-RELATED"/>
    <property type="match status" value="1"/>
</dbReference>
<evidence type="ECO:0000256" key="3">
    <source>
        <dbReference type="ARBA" id="ARBA00022801"/>
    </source>
</evidence>
<evidence type="ECO:0000313" key="7">
    <source>
        <dbReference type="Proteomes" id="UP000521922"/>
    </source>
</evidence>
<evidence type="ECO:0000256" key="2">
    <source>
        <dbReference type="ARBA" id="ARBA00022670"/>
    </source>
</evidence>
<dbReference type="AlphaFoldDB" id="A0A7Y9ATF8"/>
<evidence type="ECO:0000256" key="1">
    <source>
        <dbReference type="ARBA" id="ARBA00007074"/>
    </source>
</evidence>
<dbReference type="SUPFAM" id="SSF54001">
    <property type="entry name" value="Cysteine proteinases"/>
    <property type="match status" value="1"/>
</dbReference>
<comment type="similarity">
    <text evidence="1">Belongs to the peptidase C40 family.</text>
</comment>
<dbReference type="InterPro" id="IPR051202">
    <property type="entry name" value="Peptidase_C40"/>
</dbReference>
<reference evidence="6 7" key="1">
    <citation type="submission" date="2020-07" db="EMBL/GenBank/DDBJ databases">
        <title>Sequencing the genomes of 1000 actinobacteria strains.</title>
        <authorList>
            <person name="Klenk H.-P."/>
        </authorList>
    </citation>
    <scope>NUCLEOTIDE SEQUENCE [LARGE SCALE GENOMIC DNA]</scope>
    <source>
        <strain evidence="6 7">DSM 7487</strain>
    </source>
</reference>
<dbReference type="InterPro" id="IPR000064">
    <property type="entry name" value="NLP_P60_dom"/>
</dbReference>
<sequence length="295" mass="29041">MTTRVQARHRAAVRSTTPLTDLSVGLARTAGAARTGAVALAAGGLLVSIAAPAGAAPAAAPAAVGTSFASVATTVPAAFGTTVPGVVSAPATVAAPTTTVTFASAPAAPVVLAAPVLQRSSRATDDAPVVASSVAESALVPPPAPVPAAAAVAVVAEPAPAPAPAPPPPPAPAPVPLGQRILDVADDYAGVPYVYGGTTPAGFDCSGYTSYVYRQLGVEIPRTADAQKRAARTISRGEAVPGDLVFFSSGGGRAYHVGIYAGGNSMWDSPRAGKPVQLRAIWSDAVSFGRLAPTV</sequence>
<dbReference type="InterPro" id="IPR038765">
    <property type="entry name" value="Papain-like_cys_pep_sf"/>
</dbReference>